<keyword evidence="8 16" id="KW-0812">Transmembrane</keyword>
<keyword evidence="11 16" id="KW-0472">Membrane</keyword>
<evidence type="ECO:0000256" key="7">
    <source>
        <dbReference type="ARBA" id="ARBA00022679"/>
    </source>
</evidence>
<evidence type="ECO:0000256" key="2">
    <source>
        <dbReference type="ARBA" id="ARBA00004127"/>
    </source>
</evidence>
<feature type="transmembrane region" description="Helical" evidence="16">
    <location>
        <begin position="193"/>
        <end position="210"/>
    </location>
</feature>
<dbReference type="PANTHER" id="PTHR14269">
    <property type="entry name" value="CDP-DIACYLGLYCEROL--GLYCEROL-3-PHOSPHATE 3-PHOSPHATIDYLTRANSFERASE-RELATED"/>
    <property type="match status" value="1"/>
</dbReference>
<evidence type="ECO:0000256" key="1">
    <source>
        <dbReference type="ARBA" id="ARBA00000287"/>
    </source>
</evidence>
<dbReference type="GO" id="GO:0003882">
    <property type="term" value="F:CDP-diacylglycerol-serine O-phosphatidyltransferase activity"/>
    <property type="evidence" value="ECO:0007669"/>
    <property type="project" value="UniProtKB-EC"/>
</dbReference>
<evidence type="ECO:0000256" key="14">
    <source>
        <dbReference type="ARBA" id="ARBA00032361"/>
    </source>
</evidence>
<dbReference type="PANTHER" id="PTHR14269:SF61">
    <property type="entry name" value="CDP-DIACYLGLYCEROL--SERINE O-PHOSPHATIDYLTRANSFERASE"/>
    <property type="match status" value="1"/>
</dbReference>
<evidence type="ECO:0000313" key="17">
    <source>
        <dbReference type="EMBL" id="SIT66372.1"/>
    </source>
</evidence>
<feature type="transmembrane region" description="Helical" evidence="16">
    <location>
        <begin position="100"/>
        <end position="118"/>
    </location>
</feature>
<evidence type="ECO:0000256" key="11">
    <source>
        <dbReference type="ARBA" id="ARBA00023136"/>
    </source>
</evidence>
<dbReference type="InterPro" id="IPR043130">
    <property type="entry name" value="CDP-OH_PTrfase_TM_dom"/>
</dbReference>
<evidence type="ECO:0000256" key="13">
    <source>
        <dbReference type="ARBA" id="ARBA00023264"/>
    </source>
</evidence>
<keyword evidence="12" id="KW-0594">Phospholipid biosynthesis</keyword>
<feature type="transmembrane region" description="Helical" evidence="16">
    <location>
        <begin position="130"/>
        <end position="150"/>
    </location>
</feature>
<dbReference type="InterPro" id="IPR050324">
    <property type="entry name" value="CDP-alcohol_PTase-I"/>
</dbReference>
<evidence type="ECO:0000256" key="12">
    <source>
        <dbReference type="ARBA" id="ARBA00023209"/>
    </source>
</evidence>
<dbReference type="Gene3D" id="1.20.120.1760">
    <property type="match status" value="1"/>
</dbReference>
<keyword evidence="6" id="KW-0444">Lipid biosynthesis</keyword>
<feature type="transmembrane region" description="Helical" evidence="16">
    <location>
        <begin position="162"/>
        <end position="181"/>
    </location>
</feature>
<dbReference type="InterPro" id="IPR048254">
    <property type="entry name" value="CDP_ALCOHOL_P_TRANSF_CS"/>
</dbReference>
<evidence type="ECO:0000256" key="9">
    <source>
        <dbReference type="ARBA" id="ARBA00022989"/>
    </source>
</evidence>
<dbReference type="InterPro" id="IPR000462">
    <property type="entry name" value="CDP-OH_P_trans"/>
</dbReference>
<keyword evidence="9 16" id="KW-1133">Transmembrane helix</keyword>
<dbReference type="GO" id="GO:0012505">
    <property type="term" value="C:endomembrane system"/>
    <property type="evidence" value="ECO:0007669"/>
    <property type="project" value="UniProtKB-SubCell"/>
</dbReference>
<dbReference type="GO" id="GO:0016020">
    <property type="term" value="C:membrane"/>
    <property type="evidence" value="ECO:0007669"/>
    <property type="project" value="InterPro"/>
</dbReference>
<comment type="subcellular location">
    <subcellularLocation>
        <location evidence="2">Endomembrane system</location>
        <topology evidence="2">Multi-pass membrane protein</topology>
    </subcellularLocation>
</comment>
<evidence type="ECO:0000256" key="3">
    <source>
        <dbReference type="ARBA" id="ARBA00010441"/>
    </source>
</evidence>
<keyword evidence="18" id="KW-1185">Reference proteome</keyword>
<gene>
    <name evidence="17" type="ORF">SAMN05216526_0573</name>
</gene>
<evidence type="ECO:0000256" key="16">
    <source>
        <dbReference type="SAM" id="Phobius"/>
    </source>
</evidence>
<dbReference type="STRING" id="233100.SAMN05216526_0573"/>
<dbReference type="PROSITE" id="PS00379">
    <property type="entry name" value="CDP_ALCOHOL_P_TRANSF"/>
    <property type="match status" value="1"/>
</dbReference>
<evidence type="ECO:0000256" key="4">
    <source>
        <dbReference type="ARBA" id="ARBA00013174"/>
    </source>
</evidence>
<keyword evidence="13" id="KW-1208">Phospholipid metabolism</keyword>
<keyword evidence="10" id="KW-0443">Lipid metabolism</keyword>
<feature type="transmembrane region" description="Helical" evidence="16">
    <location>
        <begin position="12"/>
        <end position="31"/>
    </location>
</feature>
<dbReference type="NCBIfam" id="TIGR00473">
    <property type="entry name" value="pssA"/>
    <property type="match status" value="1"/>
</dbReference>
<feature type="transmembrane region" description="Helical" evidence="16">
    <location>
        <begin position="37"/>
        <end position="54"/>
    </location>
</feature>
<comment type="similarity">
    <text evidence="3 15">Belongs to the CDP-alcohol phosphatidyltransferase class-I family.</text>
</comment>
<evidence type="ECO:0000256" key="15">
    <source>
        <dbReference type="RuleBase" id="RU003750"/>
    </source>
</evidence>
<sequence>MDHSPNTRRGIYLLPNLFTTAALLAGFYAIMAAVNEQFTAAAVAVFVAMVLDGIDGRLARLTNTQTAFGAEYDSMADMVSFGVAPAMVVYLWALTDTGQVGWVAAFFYTAAAALRLARFNTKVGVSDKRFFQGLPSPSSAALMVGMVWVFQDLGLPAENLVYLALVITVLAGAAMVSHFTYFSFKDMDFKHRVPFFVMVALVALLMVMALDPPKILWAGFLLYALSGPAWAAVRWYRKRQLR</sequence>
<protein>
    <recommendedName>
        <fullName evidence="5">CDP-diacylglycerol--serine O-phosphatidyltransferase</fullName>
        <ecNumber evidence="4">2.7.8.8</ecNumber>
    </recommendedName>
    <alternativeName>
        <fullName evidence="14">Phosphatidylserine synthase</fullName>
    </alternativeName>
</protein>
<feature type="transmembrane region" description="Helical" evidence="16">
    <location>
        <begin position="75"/>
        <end position="94"/>
    </location>
</feature>
<dbReference type="EMBL" id="FTPK01000001">
    <property type="protein sequence ID" value="SIT66372.1"/>
    <property type="molecule type" value="Genomic_DNA"/>
</dbReference>
<dbReference type="InterPro" id="IPR004533">
    <property type="entry name" value="CDP-diaglyc--ser_O-PTrfase"/>
</dbReference>
<evidence type="ECO:0000313" key="18">
    <source>
        <dbReference type="Proteomes" id="UP000223759"/>
    </source>
</evidence>
<evidence type="ECO:0000256" key="5">
    <source>
        <dbReference type="ARBA" id="ARBA00017171"/>
    </source>
</evidence>
<reference evidence="17 18" key="1">
    <citation type="submission" date="2017-01" db="EMBL/GenBank/DDBJ databases">
        <authorList>
            <person name="Mah S.A."/>
            <person name="Swanson W.J."/>
            <person name="Moy G.W."/>
            <person name="Vacquier V.D."/>
        </authorList>
    </citation>
    <scope>NUCLEOTIDE SEQUENCE [LARGE SCALE GENOMIC DNA]</scope>
    <source>
        <strain evidence="17 18">M9</strain>
    </source>
</reference>
<evidence type="ECO:0000256" key="8">
    <source>
        <dbReference type="ARBA" id="ARBA00022692"/>
    </source>
</evidence>
<organism evidence="17 18">
    <name type="scientific">Ectothiorhodosinus mongolicus</name>
    <dbReference type="NCBI Taxonomy" id="233100"/>
    <lineage>
        <taxon>Bacteria</taxon>
        <taxon>Pseudomonadati</taxon>
        <taxon>Pseudomonadota</taxon>
        <taxon>Gammaproteobacteria</taxon>
        <taxon>Chromatiales</taxon>
        <taxon>Ectothiorhodospiraceae</taxon>
        <taxon>Ectothiorhodosinus</taxon>
    </lineage>
</organism>
<dbReference type="Pfam" id="PF01066">
    <property type="entry name" value="CDP-OH_P_transf"/>
    <property type="match status" value="1"/>
</dbReference>
<dbReference type="EC" id="2.7.8.8" evidence="4"/>
<dbReference type="Proteomes" id="UP000223759">
    <property type="component" value="Unassembled WGS sequence"/>
</dbReference>
<comment type="catalytic activity">
    <reaction evidence="1">
        <text>a CDP-1,2-diacyl-sn-glycerol + L-serine = a 1,2-diacyl-sn-glycero-3-phospho-L-serine + CMP + H(+)</text>
        <dbReference type="Rhea" id="RHEA:16913"/>
        <dbReference type="ChEBI" id="CHEBI:15378"/>
        <dbReference type="ChEBI" id="CHEBI:33384"/>
        <dbReference type="ChEBI" id="CHEBI:57262"/>
        <dbReference type="ChEBI" id="CHEBI:58332"/>
        <dbReference type="ChEBI" id="CHEBI:60377"/>
        <dbReference type="EC" id="2.7.8.8"/>
    </reaction>
</comment>
<keyword evidence="7 15" id="KW-0808">Transferase</keyword>
<dbReference type="GO" id="GO:0008654">
    <property type="term" value="P:phospholipid biosynthetic process"/>
    <property type="evidence" value="ECO:0007669"/>
    <property type="project" value="UniProtKB-KW"/>
</dbReference>
<proteinExistence type="inferred from homology"/>
<dbReference type="RefSeq" id="WP_076754741.1">
    <property type="nucleotide sequence ID" value="NZ_CP023018.1"/>
</dbReference>
<dbReference type="AlphaFoldDB" id="A0A1R3VP33"/>
<name>A0A1R3VP33_9GAMM</name>
<accession>A0A1R3VP33</accession>
<evidence type="ECO:0000256" key="10">
    <source>
        <dbReference type="ARBA" id="ARBA00023098"/>
    </source>
</evidence>
<feature type="transmembrane region" description="Helical" evidence="16">
    <location>
        <begin position="216"/>
        <end position="236"/>
    </location>
</feature>
<evidence type="ECO:0000256" key="6">
    <source>
        <dbReference type="ARBA" id="ARBA00022516"/>
    </source>
</evidence>
<dbReference type="OrthoDB" id="9777147at2"/>